<evidence type="ECO:0000313" key="10">
    <source>
        <dbReference type="EMBL" id="HGK64050.1"/>
    </source>
</evidence>
<feature type="transmembrane region" description="Helical" evidence="8">
    <location>
        <begin position="100"/>
        <end position="121"/>
    </location>
</feature>
<evidence type="ECO:0000256" key="4">
    <source>
        <dbReference type="ARBA" id="ARBA00022475"/>
    </source>
</evidence>
<keyword evidence="7 8" id="KW-0472">Membrane</keyword>
<dbReference type="PANTHER" id="PTHR43470">
    <property type="entry name" value="PHOSPHATE TRANSPORT SYSTEM PERMEASE PROTEIN PSTA-RELATED"/>
    <property type="match status" value="1"/>
</dbReference>
<dbReference type="PROSITE" id="PS50928">
    <property type="entry name" value="ABC_TM1"/>
    <property type="match status" value="1"/>
</dbReference>
<feature type="transmembrane region" description="Helical" evidence="8">
    <location>
        <begin position="55"/>
        <end position="88"/>
    </location>
</feature>
<protein>
    <recommendedName>
        <fullName evidence="8">Phosphate transport system permease protein PstA</fullName>
    </recommendedName>
</protein>
<comment type="similarity">
    <text evidence="2 8">Belongs to the binding-protein-dependent transport system permease family. CysTW subfamily.</text>
</comment>
<dbReference type="NCBIfam" id="TIGR00974">
    <property type="entry name" value="3a0107s02c"/>
    <property type="match status" value="1"/>
</dbReference>
<dbReference type="InterPro" id="IPR000515">
    <property type="entry name" value="MetI-like"/>
</dbReference>
<evidence type="ECO:0000256" key="3">
    <source>
        <dbReference type="ARBA" id="ARBA00022448"/>
    </source>
</evidence>
<feature type="domain" description="ABC transmembrane type-1" evidence="9">
    <location>
        <begin position="60"/>
        <end position="268"/>
    </location>
</feature>
<evidence type="ECO:0000256" key="5">
    <source>
        <dbReference type="ARBA" id="ARBA00022692"/>
    </source>
</evidence>
<dbReference type="InterPro" id="IPR035906">
    <property type="entry name" value="MetI-like_sf"/>
</dbReference>
<evidence type="ECO:0000256" key="2">
    <source>
        <dbReference type="ARBA" id="ARBA00007069"/>
    </source>
</evidence>
<reference evidence="10" key="1">
    <citation type="journal article" date="2020" name="mSystems">
        <title>Genome- and Community-Level Interaction Insights into Carbon Utilization and Element Cycling Functions of Hydrothermarchaeota in Hydrothermal Sediment.</title>
        <authorList>
            <person name="Zhou Z."/>
            <person name="Liu Y."/>
            <person name="Xu W."/>
            <person name="Pan J."/>
            <person name="Luo Z.H."/>
            <person name="Li M."/>
        </authorList>
    </citation>
    <scope>NUCLEOTIDE SEQUENCE [LARGE SCALE GENOMIC DNA]</scope>
    <source>
        <strain evidence="10">SpSt-697</strain>
    </source>
</reference>
<name>A0A7V4E4D3_UNCW3</name>
<dbReference type="EMBL" id="DTDR01000134">
    <property type="protein sequence ID" value="HGK64050.1"/>
    <property type="molecule type" value="Genomic_DNA"/>
</dbReference>
<keyword evidence="3" id="KW-0813">Transport</keyword>
<dbReference type="AlphaFoldDB" id="A0A7V4E4D3"/>
<dbReference type="InterPro" id="IPR005672">
    <property type="entry name" value="Phosphate_PstA"/>
</dbReference>
<evidence type="ECO:0000259" key="9">
    <source>
        <dbReference type="PROSITE" id="PS50928"/>
    </source>
</evidence>
<gene>
    <name evidence="10" type="primary">pstA</name>
    <name evidence="10" type="ORF">ENU74_05625</name>
</gene>
<dbReference type="GO" id="GO:0005315">
    <property type="term" value="F:phosphate transmembrane transporter activity"/>
    <property type="evidence" value="ECO:0007669"/>
    <property type="project" value="InterPro"/>
</dbReference>
<dbReference type="PANTHER" id="PTHR43470:SF3">
    <property type="entry name" value="PHOSPHATE TRANSPORT SYSTEM PERMEASE PROTEIN PSTA-RELATED"/>
    <property type="match status" value="1"/>
</dbReference>
<keyword evidence="5 8" id="KW-0812">Transmembrane</keyword>
<dbReference type="SUPFAM" id="SSF161098">
    <property type="entry name" value="MetI-like"/>
    <property type="match status" value="1"/>
</dbReference>
<keyword evidence="6 8" id="KW-1133">Transmembrane helix</keyword>
<evidence type="ECO:0000256" key="8">
    <source>
        <dbReference type="RuleBase" id="RU363043"/>
    </source>
</evidence>
<organism evidence="10">
    <name type="scientific">candidate division WOR-3 bacterium</name>
    <dbReference type="NCBI Taxonomy" id="2052148"/>
    <lineage>
        <taxon>Bacteria</taxon>
        <taxon>Bacteria division WOR-3</taxon>
    </lineage>
</organism>
<dbReference type="Gene3D" id="1.10.3720.10">
    <property type="entry name" value="MetI-like"/>
    <property type="match status" value="1"/>
</dbReference>
<dbReference type="CDD" id="cd06261">
    <property type="entry name" value="TM_PBP2"/>
    <property type="match status" value="1"/>
</dbReference>
<dbReference type="GO" id="GO:0005886">
    <property type="term" value="C:plasma membrane"/>
    <property type="evidence" value="ECO:0007669"/>
    <property type="project" value="UniProtKB-SubCell"/>
</dbReference>
<comment type="caution">
    <text evidence="10">The sequence shown here is derived from an EMBL/GenBank/DDBJ whole genome shotgun (WGS) entry which is preliminary data.</text>
</comment>
<dbReference type="Pfam" id="PF00528">
    <property type="entry name" value="BPD_transp_1"/>
    <property type="match status" value="1"/>
</dbReference>
<dbReference type="GO" id="GO:0035435">
    <property type="term" value="P:phosphate ion transmembrane transport"/>
    <property type="evidence" value="ECO:0007669"/>
    <property type="project" value="InterPro"/>
</dbReference>
<sequence length="279" mass="31439">MKLKSSFYFYFLGLPLFLFLFVIIFLTGYLIAQGIPVLSLKFLFSYPEKQMTAGGIFPVIFGSFYLTILAFIFSLIPSLFSGIYFAYYAQHNFFTFTLKTLIKSLSGMPSIVFGLFGLALFVQTFKLGLSLLASSLTLSLLTIPYLITTTEEALLSVPHTFYEAAIALGIPKWTVIRKIILPEAKPLLLSGVFLAFARLIGEVAPILFTGVAFYLKTISFSPLEKFMALPYHIYILATQHEKILKVRPIAFASSLVLLFFALTFGIIAYILRMKIKKYY</sequence>
<accession>A0A7V4E4D3</accession>
<evidence type="ECO:0000256" key="7">
    <source>
        <dbReference type="ARBA" id="ARBA00023136"/>
    </source>
</evidence>
<keyword evidence="4 8" id="KW-1003">Cell membrane</keyword>
<feature type="transmembrane region" description="Helical" evidence="8">
    <location>
        <begin position="7"/>
        <end position="35"/>
    </location>
</feature>
<evidence type="ECO:0000256" key="1">
    <source>
        <dbReference type="ARBA" id="ARBA00004651"/>
    </source>
</evidence>
<proteinExistence type="inferred from homology"/>
<feature type="transmembrane region" description="Helical" evidence="8">
    <location>
        <begin position="127"/>
        <end position="147"/>
    </location>
</feature>
<feature type="transmembrane region" description="Helical" evidence="8">
    <location>
        <begin position="187"/>
        <end position="215"/>
    </location>
</feature>
<comment type="subcellular location">
    <subcellularLocation>
        <location evidence="1 8">Cell membrane</location>
        <topology evidence="1 8">Multi-pass membrane protein</topology>
    </subcellularLocation>
</comment>
<feature type="transmembrane region" description="Helical" evidence="8">
    <location>
        <begin position="249"/>
        <end position="271"/>
    </location>
</feature>
<evidence type="ECO:0000256" key="6">
    <source>
        <dbReference type="ARBA" id="ARBA00022989"/>
    </source>
</evidence>